<dbReference type="EMBL" id="UPHQ01000300">
    <property type="protein sequence ID" value="VBA45597.1"/>
    <property type="molecule type" value="Genomic_DNA"/>
</dbReference>
<reference evidence="1 2" key="1">
    <citation type="submission" date="2018-09" db="EMBL/GenBank/DDBJ databases">
        <authorList>
            <person name="Tagini F."/>
        </authorList>
    </citation>
    <scope>NUCLEOTIDE SEQUENCE [LARGE SCALE GENOMIC DNA]</scope>
    <source>
        <strain evidence="1 2">MK13</strain>
    </source>
</reference>
<organism evidence="1 2">
    <name type="scientific">Mycobacterium innocens</name>
    <dbReference type="NCBI Taxonomy" id="2341083"/>
    <lineage>
        <taxon>Bacteria</taxon>
        <taxon>Bacillati</taxon>
        <taxon>Actinomycetota</taxon>
        <taxon>Actinomycetes</taxon>
        <taxon>Mycobacteriales</taxon>
        <taxon>Mycobacteriaceae</taxon>
        <taxon>Mycobacterium</taxon>
    </lineage>
</organism>
<keyword evidence="2" id="KW-1185">Reference proteome</keyword>
<accession>A0A498QNA9</accession>
<dbReference type="RefSeq" id="WP_136625774.1">
    <property type="nucleotide sequence ID" value="NZ_UPHQ01000300.1"/>
</dbReference>
<dbReference type="AlphaFoldDB" id="A0A498QNA9"/>
<protein>
    <submittedName>
        <fullName evidence="1">Uncharacterized protein</fullName>
    </submittedName>
</protein>
<gene>
    <name evidence="1" type="ORF">LAUMK13_05499</name>
</gene>
<evidence type="ECO:0000313" key="2">
    <source>
        <dbReference type="Proteomes" id="UP000267289"/>
    </source>
</evidence>
<evidence type="ECO:0000313" key="1">
    <source>
        <dbReference type="EMBL" id="VBA45597.1"/>
    </source>
</evidence>
<dbReference type="Proteomes" id="UP000267289">
    <property type="component" value="Unassembled WGS sequence"/>
</dbReference>
<proteinExistence type="predicted"/>
<sequence>MSDGSASVVIESSTLLSIVSRFQVTIEELVNTCLSRLAYRLSDSVVGSYRIHRSGKAFSSRLDK</sequence>
<name>A0A498QNA9_9MYCO</name>